<dbReference type="PANTHER" id="PTHR10824">
    <property type="entry name" value="ACYL-COENZYME A THIOESTERASE-RELATED"/>
    <property type="match status" value="1"/>
</dbReference>
<accession>A0A0G3GUQ0</accession>
<dbReference type="PANTHER" id="PTHR10824:SF4">
    <property type="entry name" value="ACYL-COENZYME A THIOESTERASE 1-LIKE"/>
    <property type="match status" value="1"/>
</dbReference>
<keyword evidence="1" id="KW-0812">Transmembrane</keyword>
<dbReference type="EMBL" id="CP011542">
    <property type="protein sequence ID" value="AKK04879.1"/>
    <property type="molecule type" value="Genomic_DNA"/>
</dbReference>
<gene>
    <name evidence="3" type="ORF">CMUST_02675</name>
</gene>
<feature type="transmembrane region" description="Helical" evidence="1">
    <location>
        <begin position="9"/>
        <end position="30"/>
    </location>
</feature>
<keyword evidence="3" id="KW-0808">Transferase</keyword>
<dbReference type="PATRIC" id="fig|571915.4.peg.566"/>
<keyword evidence="4" id="KW-1185">Reference proteome</keyword>
<dbReference type="GO" id="GO:0047617">
    <property type="term" value="F:fatty acyl-CoA hydrolase activity"/>
    <property type="evidence" value="ECO:0007669"/>
    <property type="project" value="TreeGrafter"/>
</dbReference>
<evidence type="ECO:0000313" key="3">
    <source>
        <dbReference type="EMBL" id="AKK04879.1"/>
    </source>
</evidence>
<dbReference type="GO" id="GO:0016746">
    <property type="term" value="F:acyltransferase activity"/>
    <property type="evidence" value="ECO:0007669"/>
    <property type="project" value="UniProtKB-KW"/>
</dbReference>
<sequence length="339" mass="37424">MTVRRIGRIFLKIGAALIVIIVALVGFSYYNANKYDVPGPDPRDPSVAMAEGNVDRVEGEYLNGFYYHAKGVPHPGTVVVFGGSEGGAAHSDAVMLREQGYNVLALYFFGQPNQQQLLDEVPLDFFNEVLDWIRANDDSDAPLTVIGSSKGAELTANLAARYPEIDNIVLYTPGEYTYQSLSFDKGEPTSSFTYEGRPVDFLAFKGSFIDFLPKIVRFLLNLPISYRGDYEKAIAEADNADAARIDLSKFAGHGLLFAGEQDRMWPGEQAARNLAEQNPQLEAVVFEGAGHVFLEDMDELGPVWPTMLGGTLEGNKKAKIESDKLLFERLEQWHSVPAN</sequence>
<keyword evidence="3" id="KW-0012">Acyltransferase</keyword>
<name>A0A0G3GUQ0_9CORY</name>
<dbReference type="KEGG" id="cmv:CMUST_02675"/>
<evidence type="ECO:0000259" key="2">
    <source>
        <dbReference type="Pfam" id="PF08840"/>
    </source>
</evidence>
<dbReference type="InterPro" id="IPR014940">
    <property type="entry name" value="BAAT_C"/>
</dbReference>
<keyword evidence="1" id="KW-0472">Membrane</keyword>
<dbReference type="Pfam" id="PF08840">
    <property type="entry name" value="BAAT_C"/>
    <property type="match status" value="1"/>
</dbReference>
<dbReference type="AlphaFoldDB" id="A0A0G3GUQ0"/>
<dbReference type="STRING" id="571915.CMUST_02675"/>
<organism evidence="3 4">
    <name type="scientific">Corynebacterium mustelae</name>
    <dbReference type="NCBI Taxonomy" id="571915"/>
    <lineage>
        <taxon>Bacteria</taxon>
        <taxon>Bacillati</taxon>
        <taxon>Actinomycetota</taxon>
        <taxon>Actinomycetes</taxon>
        <taxon>Mycobacteriales</taxon>
        <taxon>Corynebacteriaceae</taxon>
        <taxon>Corynebacterium</taxon>
    </lineage>
</organism>
<feature type="domain" description="BAAT/Acyl-CoA thioester hydrolase C-terminal" evidence="2">
    <location>
        <begin position="121"/>
        <end position="292"/>
    </location>
</feature>
<dbReference type="InterPro" id="IPR029058">
    <property type="entry name" value="AB_hydrolase_fold"/>
</dbReference>
<dbReference type="GO" id="GO:0006631">
    <property type="term" value="P:fatty acid metabolic process"/>
    <property type="evidence" value="ECO:0007669"/>
    <property type="project" value="TreeGrafter"/>
</dbReference>
<proteinExistence type="predicted"/>
<protein>
    <submittedName>
        <fullName evidence="3">Putative hydrolase or acyltransferase of alpha/beta superfamily</fullName>
    </submittedName>
</protein>
<dbReference type="Gene3D" id="3.40.50.1820">
    <property type="entry name" value="alpha/beta hydrolase"/>
    <property type="match status" value="1"/>
</dbReference>
<keyword evidence="1" id="KW-1133">Transmembrane helix</keyword>
<reference evidence="3 4" key="1">
    <citation type="journal article" date="2015" name="Genome Announc.">
        <title>Complete Genome Sequence of the Type Strain Corynebacterium mustelae DSM 45274, Isolated from Various Tissues of a Male Ferret with Lethal Sepsis.</title>
        <authorList>
            <person name="Ruckert C."/>
            <person name="Eimer J."/>
            <person name="Winkler A."/>
            <person name="Tauch A."/>
        </authorList>
    </citation>
    <scope>NUCLEOTIDE SEQUENCE [LARGE SCALE GENOMIC DNA]</scope>
    <source>
        <strain evidence="3 4">DSM 45274</strain>
    </source>
</reference>
<evidence type="ECO:0000313" key="4">
    <source>
        <dbReference type="Proteomes" id="UP000035199"/>
    </source>
</evidence>
<evidence type="ECO:0000256" key="1">
    <source>
        <dbReference type="SAM" id="Phobius"/>
    </source>
</evidence>
<dbReference type="Proteomes" id="UP000035199">
    <property type="component" value="Chromosome"/>
</dbReference>
<dbReference type="RefSeq" id="WP_047261216.1">
    <property type="nucleotide sequence ID" value="NZ_CP011542.1"/>
</dbReference>
<reference evidence="4" key="2">
    <citation type="submission" date="2015-05" db="EMBL/GenBank/DDBJ databases">
        <title>Complete genome sequence of Corynebacterium mustelae DSM 45274, isolated from various tissues of a male ferret with lethal sepsis.</title>
        <authorList>
            <person name="Ruckert C."/>
            <person name="Albersmeier A."/>
            <person name="Winkler A."/>
            <person name="Tauch A."/>
        </authorList>
    </citation>
    <scope>NUCLEOTIDE SEQUENCE [LARGE SCALE GENOMIC DNA]</scope>
    <source>
        <strain evidence="4">DSM 45274</strain>
    </source>
</reference>
<dbReference type="GO" id="GO:0006637">
    <property type="term" value="P:acyl-CoA metabolic process"/>
    <property type="evidence" value="ECO:0007669"/>
    <property type="project" value="TreeGrafter"/>
</dbReference>
<dbReference type="SUPFAM" id="SSF53474">
    <property type="entry name" value="alpha/beta-Hydrolases"/>
    <property type="match status" value="1"/>
</dbReference>
<keyword evidence="3" id="KW-0378">Hydrolase</keyword>